<name>A0A6C0HCI2_9ZZZZ</name>
<accession>A0A6C0HCI2</accession>
<sequence length="148" mass="15577">MYVILQTAQAPLQVPFCSTALPSPPGGMGWLRTGINPNYIYNISGVGQSGTSSQNGVYYSVTGIFPSVLKNQKGTLTATNTLNGTYFGGVPYPLPPDIGLNTSSKIVFADYAVDLAGTNINLQVTVVDANTGQSYVNPAIAWNFPGHT</sequence>
<protein>
    <submittedName>
        <fullName evidence="1">Uncharacterized protein</fullName>
    </submittedName>
</protein>
<organism evidence="1">
    <name type="scientific">viral metagenome</name>
    <dbReference type="NCBI Taxonomy" id="1070528"/>
    <lineage>
        <taxon>unclassified sequences</taxon>
        <taxon>metagenomes</taxon>
        <taxon>organismal metagenomes</taxon>
    </lineage>
</organism>
<dbReference type="EMBL" id="MN739930">
    <property type="protein sequence ID" value="QHT78311.1"/>
    <property type="molecule type" value="Genomic_DNA"/>
</dbReference>
<evidence type="ECO:0000313" key="1">
    <source>
        <dbReference type="EMBL" id="QHT78311.1"/>
    </source>
</evidence>
<reference evidence="1" key="1">
    <citation type="journal article" date="2020" name="Nature">
        <title>Giant virus diversity and host interactions through global metagenomics.</title>
        <authorList>
            <person name="Schulz F."/>
            <person name="Roux S."/>
            <person name="Paez-Espino D."/>
            <person name="Jungbluth S."/>
            <person name="Walsh D.A."/>
            <person name="Denef V.J."/>
            <person name="McMahon K.D."/>
            <person name="Konstantinidis K.T."/>
            <person name="Eloe-Fadrosh E.A."/>
            <person name="Kyrpides N.C."/>
            <person name="Woyke T."/>
        </authorList>
    </citation>
    <scope>NUCLEOTIDE SEQUENCE</scope>
    <source>
        <strain evidence="1">GVMAG-M-3300023179-91</strain>
    </source>
</reference>
<dbReference type="AlphaFoldDB" id="A0A6C0HCI2"/>
<proteinExistence type="predicted"/>